<accession>A0A9W7KSF8</accession>
<proteinExistence type="predicted"/>
<gene>
    <name evidence="1" type="ORF">TrRE_jg2533</name>
</gene>
<dbReference type="EMBL" id="BRXZ01000338">
    <property type="protein sequence ID" value="GMI09770.1"/>
    <property type="molecule type" value="Genomic_DNA"/>
</dbReference>
<organism evidence="1 2">
    <name type="scientific">Triparma retinervis</name>
    <dbReference type="NCBI Taxonomy" id="2557542"/>
    <lineage>
        <taxon>Eukaryota</taxon>
        <taxon>Sar</taxon>
        <taxon>Stramenopiles</taxon>
        <taxon>Ochrophyta</taxon>
        <taxon>Bolidophyceae</taxon>
        <taxon>Parmales</taxon>
        <taxon>Triparmaceae</taxon>
        <taxon>Triparma</taxon>
    </lineage>
</organism>
<sequence>MRFPTHDVKSSGGGVFDAKRKTEVQYSNIQVEAGSDDEDIIANRKDKYKRRVADPTSCYNVTNVGPDAGRTTYVCAQDGNESCYILISGGNGGTVNVETVGRENWVGRREEERGYKSKLGTLRQASNFHMDETTRLKMLGNSSSLSTKGSGGAKLMSILSSKSRGNGSDEDDVMADIMCAGSVRRLKTKAERKDEGLTNTEDWGSVGVVQSKAAREELLRDSVFAADVRGGATMAVGSGGYLVTGGGNDEEFGDKMQFGNVQVQQGENYNEIEGKAIGFSGTDKVEQDIVRQGDFNVLYDDVDFDPDLYGNDDVDQEE</sequence>
<evidence type="ECO:0000313" key="2">
    <source>
        <dbReference type="Proteomes" id="UP001165082"/>
    </source>
</evidence>
<dbReference type="Proteomes" id="UP001165082">
    <property type="component" value="Unassembled WGS sequence"/>
</dbReference>
<evidence type="ECO:0000313" key="1">
    <source>
        <dbReference type="EMBL" id="GMI09770.1"/>
    </source>
</evidence>
<protein>
    <submittedName>
        <fullName evidence="1">Uncharacterized protein</fullName>
    </submittedName>
</protein>
<name>A0A9W7KSF8_9STRA</name>
<comment type="caution">
    <text evidence="1">The sequence shown here is derived from an EMBL/GenBank/DDBJ whole genome shotgun (WGS) entry which is preliminary data.</text>
</comment>
<reference evidence="1" key="1">
    <citation type="submission" date="2022-07" db="EMBL/GenBank/DDBJ databases">
        <title>Genome analysis of Parmales, a sister group of diatoms, reveals the evolutionary specialization of diatoms from phago-mixotrophs to photoautotrophs.</title>
        <authorList>
            <person name="Ban H."/>
            <person name="Sato S."/>
            <person name="Yoshikawa S."/>
            <person name="Kazumasa Y."/>
            <person name="Nakamura Y."/>
            <person name="Ichinomiya M."/>
            <person name="Saitoh K."/>
            <person name="Sato N."/>
            <person name="Blanc-Mathieu R."/>
            <person name="Endo H."/>
            <person name="Kuwata A."/>
            <person name="Ogata H."/>
        </authorList>
    </citation>
    <scope>NUCLEOTIDE SEQUENCE</scope>
</reference>
<keyword evidence="2" id="KW-1185">Reference proteome</keyword>
<feature type="non-terminal residue" evidence="1">
    <location>
        <position position="1"/>
    </location>
</feature>
<dbReference type="AlphaFoldDB" id="A0A9W7KSF8"/>